<sequence length="56" mass="5999">MPGPVSRDSRMAKPRATKKVIHGTTAQVGKDQVAPSSLAAPGLYGNFPSYSRYPPR</sequence>
<feature type="compositionally biased region" description="Basic residues" evidence="1">
    <location>
        <begin position="12"/>
        <end position="21"/>
    </location>
</feature>
<proteinExistence type="predicted"/>
<reference evidence="2" key="1">
    <citation type="submission" date="2024-07" db="EMBL/GenBank/DDBJ databases">
        <title>Complete genome sequences of cellulolytic bacteria, Kitasatospora sp. CMC57 and Streptomyces sp. CMC78, isolated from Japanese agricultural soil.</title>
        <authorList>
            <person name="Hashimoto T."/>
            <person name="Ito M."/>
            <person name="Iwamoto M."/>
            <person name="Fukahori D."/>
            <person name="Shoda T."/>
            <person name="Sakoda M."/>
            <person name="Morohoshi T."/>
            <person name="Mitsuboshi M."/>
            <person name="Nishizawa T."/>
        </authorList>
    </citation>
    <scope>NUCLEOTIDE SEQUENCE</scope>
    <source>
        <strain evidence="2">CMC57</strain>
    </source>
</reference>
<dbReference type="EMBL" id="AP035881">
    <property type="protein sequence ID" value="BFP49892.1"/>
    <property type="molecule type" value="Genomic_DNA"/>
</dbReference>
<organism evidence="2">
    <name type="scientific">Kitasatospora sp. CMC57</name>
    <dbReference type="NCBI Taxonomy" id="3231513"/>
    <lineage>
        <taxon>Bacteria</taxon>
        <taxon>Bacillati</taxon>
        <taxon>Actinomycetota</taxon>
        <taxon>Actinomycetes</taxon>
        <taxon>Kitasatosporales</taxon>
        <taxon>Streptomycetaceae</taxon>
        <taxon>Kitasatospora</taxon>
    </lineage>
</organism>
<evidence type="ECO:0000313" key="2">
    <source>
        <dbReference type="EMBL" id="BFP49892.1"/>
    </source>
</evidence>
<evidence type="ECO:0000256" key="1">
    <source>
        <dbReference type="SAM" id="MobiDB-lite"/>
    </source>
</evidence>
<feature type="region of interest" description="Disordered" evidence="1">
    <location>
        <begin position="1"/>
        <end position="41"/>
    </location>
</feature>
<name>A0AB33K534_9ACTN</name>
<gene>
    <name evidence="2" type="ORF">KCMC57_62600</name>
</gene>
<accession>A0AB33K534</accession>
<dbReference type="AlphaFoldDB" id="A0AB33K534"/>
<protein>
    <submittedName>
        <fullName evidence="2">Uncharacterized protein</fullName>
    </submittedName>
</protein>